<evidence type="ECO:0000256" key="1">
    <source>
        <dbReference type="ARBA" id="ARBA00004651"/>
    </source>
</evidence>
<evidence type="ECO:0000313" key="10">
    <source>
        <dbReference type="Proteomes" id="UP000290942"/>
    </source>
</evidence>
<evidence type="ECO:0000256" key="5">
    <source>
        <dbReference type="ARBA" id="ARBA00022989"/>
    </source>
</evidence>
<dbReference type="EMBL" id="LR214970">
    <property type="protein sequence ID" value="VEU60854.1"/>
    <property type="molecule type" value="Genomic_DNA"/>
</dbReference>
<evidence type="ECO:0000313" key="9">
    <source>
        <dbReference type="EMBL" id="VEU60854.1"/>
    </source>
</evidence>
<comment type="subcellular location">
    <subcellularLocation>
        <location evidence="1">Cell membrane</location>
        <topology evidence="1">Multi-pass membrane protein</topology>
    </subcellularLocation>
</comment>
<gene>
    <name evidence="9" type="ORF">NCTC10122_00457</name>
</gene>
<protein>
    <recommendedName>
        <fullName evidence="8">ABC transmembrane type-1 domain-containing protein</fullName>
    </recommendedName>
</protein>
<evidence type="ECO:0000256" key="2">
    <source>
        <dbReference type="ARBA" id="ARBA00022448"/>
    </source>
</evidence>
<dbReference type="PROSITE" id="PS50928">
    <property type="entry name" value="ABC_TM1"/>
    <property type="match status" value="1"/>
</dbReference>
<evidence type="ECO:0000256" key="3">
    <source>
        <dbReference type="ARBA" id="ARBA00022475"/>
    </source>
</evidence>
<proteinExistence type="predicted"/>
<accession>A0A449A9F9</accession>
<evidence type="ECO:0000256" key="6">
    <source>
        <dbReference type="ARBA" id="ARBA00023136"/>
    </source>
</evidence>
<keyword evidence="6 7" id="KW-0472">Membrane</keyword>
<keyword evidence="4 7" id="KW-0812">Transmembrane</keyword>
<reference evidence="9 10" key="1">
    <citation type="submission" date="2019-01" db="EMBL/GenBank/DDBJ databases">
        <authorList>
            <consortium name="Pathogen Informatics"/>
        </authorList>
    </citation>
    <scope>NUCLEOTIDE SEQUENCE [LARGE SCALE GENOMIC DNA]</scope>
    <source>
        <strain evidence="9 10">NCTC10122</strain>
    </source>
</reference>
<feature type="domain" description="ABC transmembrane type-1" evidence="8">
    <location>
        <begin position="159"/>
        <end position="347"/>
    </location>
</feature>
<dbReference type="CDD" id="cd06261">
    <property type="entry name" value="TM_PBP2"/>
    <property type="match status" value="1"/>
</dbReference>
<dbReference type="PANTHER" id="PTHR43386">
    <property type="entry name" value="OLIGOPEPTIDE TRANSPORT SYSTEM PERMEASE PROTEIN APPC"/>
    <property type="match status" value="1"/>
</dbReference>
<evidence type="ECO:0000256" key="4">
    <source>
        <dbReference type="ARBA" id="ARBA00022692"/>
    </source>
</evidence>
<dbReference type="InterPro" id="IPR050366">
    <property type="entry name" value="BP-dependent_transpt_permease"/>
</dbReference>
<sequence length="362" mass="41484">MDKKLFKIASKKQPLAQLTQIKSSAKRYWQRVFANKWMIVAIVILVLLFVLLIVSKLFYSQSFNQSINDAYSINYELPSSLAPLKSITLPEGEELNVFTVLKQKYPNYIEISKINNQNYDSNSYWVLFNAYGILNDNSLHLLGTNSSGIDIYARVIKVLFDSFIICFFSILFALLFSMIFAPISAIYLQKDLSKSIEKWISIFALLPYLLFALIINLTMKFSILNFIISYSILSSLFMYINAYQISGEILKNEYINVDKSLGFSKWNIFTKDLIKPVFFSQLIFAIEQISLMLISYSALAIFNIDNTNISLGLILNESLQLFDKNPSYLLTIFVYISATIYALKTISYSLSSAYTNIRGQNV</sequence>
<evidence type="ECO:0000256" key="7">
    <source>
        <dbReference type="SAM" id="Phobius"/>
    </source>
</evidence>
<feature type="transmembrane region" description="Helical" evidence="7">
    <location>
        <begin position="326"/>
        <end position="343"/>
    </location>
</feature>
<dbReference type="InterPro" id="IPR035906">
    <property type="entry name" value="MetI-like_sf"/>
</dbReference>
<dbReference type="GO" id="GO:0005886">
    <property type="term" value="C:plasma membrane"/>
    <property type="evidence" value="ECO:0007669"/>
    <property type="project" value="UniProtKB-SubCell"/>
</dbReference>
<dbReference type="PANTHER" id="PTHR43386:SF1">
    <property type="entry name" value="D,D-DIPEPTIDE TRANSPORT SYSTEM PERMEASE PROTEIN DDPC-RELATED"/>
    <property type="match status" value="1"/>
</dbReference>
<dbReference type="SUPFAM" id="SSF161098">
    <property type="entry name" value="MetI-like"/>
    <property type="match status" value="1"/>
</dbReference>
<feature type="transmembrane region" description="Helical" evidence="7">
    <location>
        <begin position="199"/>
        <end position="217"/>
    </location>
</feature>
<dbReference type="RefSeq" id="WP_129687743.1">
    <property type="nucleotide sequence ID" value="NZ_LR214970.1"/>
</dbReference>
<feature type="transmembrane region" description="Helical" evidence="7">
    <location>
        <begin position="37"/>
        <end position="59"/>
    </location>
</feature>
<feature type="transmembrane region" description="Helical" evidence="7">
    <location>
        <begin position="277"/>
        <end position="302"/>
    </location>
</feature>
<name>A0A449A9F9_9BACT</name>
<organism evidence="9 10">
    <name type="scientific">Mycoplasmopsis bovigenitalium</name>
    <dbReference type="NCBI Taxonomy" id="2112"/>
    <lineage>
        <taxon>Bacteria</taxon>
        <taxon>Bacillati</taxon>
        <taxon>Mycoplasmatota</taxon>
        <taxon>Mycoplasmoidales</taxon>
        <taxon>Metamycoplasmataceae</taxon>
        <taxon>Mycoplasmopsis</taxon>
    </lineage>
</organism>
<dbReference type="InterPro" id="IPR000515">
    <property type="entry name" value="MetI-like"/>
</dbReference>
<keyword evidence="3" id="KW-1003">Cell membrane</keyword>
<evidence type="ECO:0000259" key="8">
    <source>
        <dbReference type="PROSITE" id="PS50928"/>
    </source>
</evidence>
<dbReference type="AlphaFoldDB" id="A0A449A9F9"/>
<dbReference type="GO" id="GO:0055085">
    <property type="term" value="P:transmembrane transport"/>
    <property type="evidence" value="ECO:0007669"/>
    <property type="project" value="InterPro"/>
</dbReference>
<feature type="transmembrane region" description="Helical" evidence="7">
    <location>
        <begin position="162"/>
        <end position="187"/>
    </location>
</feature>
<feature type="transmembrane region" description="Helical" evidence="7">
    <location>
        <begin position="223"/>
        <end position="242"/>
    </location>
</feature>
<keyword evidence="5 7" id="KW-1133">Transmembrane helix</keyword>
<dbReference type="Proteomes" id="UP000290942">
    <property type="component" value="Chromosome"/>
</dbReference>
<keyword evidence="2" id="KW-0813">Transport</keyword>